<sequence>MSLLQKLFLGCVVIPVGFTTLTPAISADDSVVAKRRVGYSEVRPDWSRSWVIVSKAAFWPLCYESMEQLNSAKELIGSGKNEELATALEKCEAWLNLSASASMTDGKGGIQDAASIFGMAADELRSGEAPFTDDQLKSLIDLGFVSTAKSHVMRAKAFDAGSGNADDSKQKENTSTKVLKETAREIAAENLDRAAAQYRFDTVQSFRHLVVAQAYVEGAVVSGKVKVSEEMLATIPELGAQASPWEMGDYTVHEIRTRIDAMLPALSAMQTVLKKGLPE</sequence>
<name>A0A517NAM8_9BACT</name>
<evidence type="ECO:0000313" key="2">
    <source>
        <dbReference type="Proteomes" id="UP000318538"/>
    </source>
</evidence>
<gene>
    <name evidence="1" type="ORF">K227x_25780</name>
</gene>
<dbReference type="OrthoDB" id="251381at2"/>
<dbReference type="Proteomes" id="UP000318538">
    <property type="component" value="Chromosome"/>
</dbReference>
<proteinExistence type="predicted"/>
<accession>A0A517NAM8</accession>
<dbReference type="EMBL" id="CP036525">
    <property type="protein sequence ID" value="QDT04189.1"/>
    <property type="molecule type" value="Genomic_DNA"/>
</dbReference>
<organism evidence="1 2">
    <name type="scientific">Rubripirellula lacrimiformis</name>
    <dbReference type="NCBI Taxonomy" id="1930273"/>
    <lineage>
        <taxon>Bacteria</taxon>
        <taxon>Pseudomonadati</taxon>
        <taxon>Planctomycetota</taxon>
        <taxon>Planctomycetia</taxon>
        <taxon>Pirellulales</taxon>
        <taxon>Pirellulaceae</taxon>
        <taxon>Rubripirellula</taxon>
    </lineage>
</organism>
<protein>
    <submittedName>
        <fullName evidence="1">Uncharacterized protein</fullName>
    </submittedName>
</protein>
<keyword evidence="2" id="KW-1185">Reference proteome</keyword>
<dbReference type="KEGG" id="rlc:K227x_25780"/>
<reference evidence="1 2" key="1">
    <citation type="submission" date="2019-02" db="EMBL/GenBank/DDBJ databases">
        <title>Deep-cultivation of Planctomycetes and their phenomic and genomic characterization uncovers novel biology.</title>
        <authorList>
            <person name="Wiegand S."/>
            <person name="Jogler M."/>
            <person name="Boedeker C."/>
            <person name="Pinto D."/>
            <person name="Vollmers J."/>
            <person name="Rivas-Marin E."/>
            <person name="Kohn T."/>
            <person name="Peeters S.H."/>
            <person name="Heuer A."/>
            <person name="Rast P."/>
            <person name="Oberbeckmann S."/>
            <person name="Bunk B."/>
            <person name="Jeske O."/>
            <person name="Meyerdierks A."/>
            <person name="Storesund J.E."/>
            <person name="Kallscheuer N."/>
            <person name="Luecker S."/>
            <person name="Lage O.M."/>
            <person name="Pohl T."/>
            <person name="Merkel B.J."/>
            <person name="Hornburger P."/>
            <person name="Mueller R.-W."/>
            <person name="Bruemmer F."/>
            <person name="Labrenz M."/>
            <person name="Spormann A.M."/>
            <person name="Op den Camp H."/>
            <person name="Overmann J."/>
            <person name="Amann R."/>
            <person name="Jetten M.S.M."/>
            <person name="Mascher T."/>
            <person name="Medema M.H."/>
            <person name="Devos D.P."/>
            <person name="Kaster A.-K."/>
            <person name="Ovreas L."/>
            <person name="Rohde M."/>
            <person name="Galperin M.Y."/>
            <person name="Jogler C."/>
        </authorList>
    </citation>
    <scope>NUCLEOTIDE SEQUENCE [LARGE SCALE GENOMIC DNA]</scope>
    <source>
        <strain evidence="1 2">K22_7</strain>
    </source>
</reference>
<dbReference type="AlphaFoldDB" id="A0A517NAM8"/>
<dbReference type="RefSeq" id="WP_145169714.1">
    <property type="nucleotide sequence ID" value="NZ_CP036525.1"/>
</dbReference>
<evidence type="ECO:0000313" key="1">
    <source>
        <dbReference type="EMBL" id="QDT04189.1"/>
    </source>
</evidence>